<dbReference type="InterPro" id="IPR014729">
    <property type="entry name" value="Rossmann-like_a/b/a_fold"/>
</dbReference>
<dbReference type="Proteomes" id="UP000228979">
    <property type="component" value="Unassembled WGS sequence"/>
</dbReference>
<dbReference type="EMBL" id="NXGP01000076">
    <property type="protein sequence ID" value="PIM95638.1"/>
    <property type="molecule type" value="Genomic_DNA"/>
</dbReference>
<feature type="non-terminal residue" evidence="1">
    <location>
        <position position="270"/>
    </location>
</feature>
<evidence type="ECO:0000313" key="1">
    <source>
        <dbReference type="EMBL" id="PIM95638.1"/>
    </source>
</evidence>
<accession>A0ABX4MG23</accession>
<organism evidence="1 2">
    <name type="scientific">Candidatus Hodgkinia cicadicola</name>
    <dbReference type="NCBI Taxonomy" id="573658"/>
    <lineage>
        <taxon>Bacteria</taxon>
        <taxon>Pseudomonadati</taxon>
        <taxon>Pseudomonadota</taxon>
        <taxon>Alphaproteobacteria</taxon>
        <taxon>Hyphomicrobiales</taxon>
        <taxon>Candidatus Hodgkinia</taxon>
    </lineage>
</organism>
<name>A0ABX4MG23_9HYPH</name>
<protein>
    <submittedName>
        <fullName evidence="1">Electron transfer flavoprotein large subunit</fullName>
    </submittedName>
</protein>
<comment type="caution">
    <text evidence="1">The sequence shown here is derived from an EMBL/GenBank/DDBJ whole genome shotgun (WGS) entry which is preliminary data.</text>
</comment>
<keyword evidence="2" id="KW-1185">Reference proteome</keyword>
<dbReference type="Gene3D" id="3.40.50.620">
    <property type="entry name" value="HUPs"/>
    <property type="match status" value="1"/>
</dbReference>
<sequence>MESALILLEARNNKFSLNDQKLIDFISRSVKRISVLAVNCNLACAKTLNKVNKVYFVVAERPINILRNGFCFSLLVSGLMLSYDITVADNDSCFHSIICRAAAAVNRYVISGVYDILENNVFVRSIYAGRIKQHVSFKCRKPWAVSVKLPLVSDFVAMDKPETEQVKETVVVVGSDKKLSETEQVKETVVVVGSDKKLSETEQVKETVVVVGSDKKLSEKNGDNLSSNVEMKEMKQQHVKSQDVNVEVANKIVVDGSKIDDGGKEVKIVV</sequence>
<gene>
    <name evidence="1" type="primary">etfA</name>
    <name evidence="1" type="ORF">trycra_144</name>
</gene>
<dbReference type="SUPFAM" id="SSF52402">
    <property type="entry name" value="Adenine nucleotide alpha hydrolases-like"/>
    <property type="match status" value="1"/>
</dbReference>
<proteinExistence type="predicted"/>
<reference evidence="1" key="1">
    <citation type="submission" date="2017-09" db="EMBL/GenBank/DDBJ databases">
        <authorList>
            <person name="Campbell M.A."/>
            <person name="Lukasik P."/>
            <person name="Simon C."/>
            <person name="McCutcheon J.P."/>
        </authorList>
    </citation>
    <scope>NUCLEOTIDE SEQUENCE [LARGE SCALE GENOMIC DNA]</scope>
    <source>
        <strain evidence="1">TRYCRA</strain>
    </source>
</reference>
<evidence type="ECO:0000313" key="2">
    <source>
        <dbReference type="Proteomes" id="UP000228979"/>
    </source>
</evidence>